<dbReference type="Gene3D" id="3.40.50.300">
    <property type="entry name" value="P-loop containing nucleotide triphosphate hydrolases"/>
    <property type="match status" value="1"/>
</dbReference>
<feature type="binding site" evidence="8">
    <location>
        <begin position="15"/>
        <end position="22"/>
    </location>
    <ligand>
        <name>ATP</name>
        <dbReference type="ChEBI" id="CHEBI:30616"/>
    </ligand>
</feature>
<dbReference type="InterPro" id="IPR027417">
    <property type="entry name" value="P-loop_NTPase"/>
</dbReference>
<dbReference type="GO" id="GO:0006227">
    <property type="term" value="P:dUDP biosynthetic process"/>
    <property type="evidence" value="ECO:0007669"/>
    <property type="project" value="TreeGrafter"/>
</dbReference>
<evidence type="ECO:0000256" key="5">
    <source>
        <dbReference type="ARBA" id="ARBA00022777"/>
    </source>
</evidence>
<dbReference type="InterPro" id="IPR039430">
    <property type="entry name" value="Thymidylate_kin-like_dom"/>
</dbReference>
<reference evidence="11 12" key="1">
    <citation type="journal article" date="2019" name="ISME J.">
        <title>Insights into ecological role of a new deltaproteobacterial order Candidatus Acidulodesulfobacterales by metagenomics and metatranscriptomics.</title>
        <authorList>
            <person name="Tan S."/>
            <person name="Liu J."/>
            <person name="Fang Y."/>
            <person name="Hedlund B.P."/>
            <person name="Lian Z.H."/>
            <person name="Huang L.Y."/>
            <person name="Li J.T."/>
            <person name="Huang L.N."/>
            <person name="Li W.J."/>
            <person name="Jiang H.C."/>
            <person name="Dong H.L."/>
            <person name="Shu W.S."/>
        </authorList>
    </citation>
    <scope>NUCLEOTIDE SEQUENCE [LARGE SCALE GENOMIC DNA]</scope>
    <source>
        <strain evidence="11">AP2</strain>
    </source>
</reference>
<feature type="region of interest" description="Disordered" evidence="9">
    <location>
        <begin position="69"/>
        <end position="98"/>
    </location>
</feature>
<dbReference type="InterPro" id="IPR018095">
    <property type="entry name" value="Thymidylate_kin_CS"/>
</dbReference>
<dbReference type="AlphaFoldDB" id="A0A519BHJ6"/>
<dbReference type="SUPFAM" id="SSF52540">
    <property type="entry name" value="P-loop containing nucleoside triphosphate hydrolases"/>
    <property type="match status" value="1"/>
</dbReference>
<evidence type="ECO:0000256" key="8">
    <source>
        <dbReference type="HAMAP-Rule" id="MF_00165"/>
    </source>
</evidence>
<keyword evidence="3 8" id="KW-0545">Nucleotide biosynthesis</keyword>
<dbReference type="InterPro" id="IPR018094">
    <property type="entry name" value="Thymidylate_kinase"/>
</dbReference>
<keyword evidence="5 8" id="KW-0418">Kinase</keyword>
<protein>
    <recommendedName>
        <fullName evidence="8">Thymidylate kinase</fullName>
        <ecNumber evidence="8">2.7.4.9</ecNumber>
    </recommendedName>
    <alternativeName>
        <fullName evidence="8">dTMP kinase</fullName>
    </alternativeName>
</protein>
<dbReference type="HAMAP" id="MF_00165">
    <property type="entry name" value="Thymidylate_kinase"/>
    <property type="match status" value="1"/>
</dbReference>
<sequence length="270" mass="31262">MKTYKNNNLFITLEGIDGCGKTTAGHELKSRLEKRGYSVLYTMEPTDEPLGAFIKKYILGDSEKNNYKDDNFSNYKNNNISKDNDTKDNDTKDNDTKDNGTKDKLLHEYINNLDEISYKLICLFLFSSDRAAHLSSIKNKIKDYDIVICDRFTDSTFAYQSFDEIEDKAKINKAKEFILKVNSFILDINDIEIDRTYLLDIDPEIAGKRISKKDIKSLYDVQSVDVFSKIRENYLYLYEIYRNRITLINASKTTDEIVSEILSDTDSLLP</sequence>
<dbReference type="CDD" id="cd01672">
    <property type="entry name" value="TMPK"/>
    <property type="match status" value="1"/>
</dbReference>
<feature type="domain" description="Thymidylate kinase-like" evidence="10">
    <location>
        <begin position="104"/>
        <end position="261"/>
    </location>
</feature>
<dbReference type="PANTHER" id="PTHR10344:SF4">
    <property type="entry name" value="UMP-CMP KINASE 2, MITOCHONDRIAL"/>
    <property type="match status" value="1"/>
</dbReference>
<evidence type="ECO:0000256" key="7">
    <source>
        <dbReference type="ARBA" id="ARBA00048743"/>
    </source>
</evidence>
<dbReference type="GO" id="GO:0005737">
    <property type="term" value="C:cytoplasm"/>
    <property type="evidence" value="ECO:0007669"/>
    <property type="project" value="TreeGrafter"/>
</dbReference>
<gene>
    <name evidence="8" type="primary">tmk</name>
    <name evidence="11" type="ORF">EVJ46_00460</name>
</gene>
<organism evidence="11 12">
    <name type="scientific">Acididesulfobacter guangdongensis</name>
    <dbReference type="NCBI Taxonomy" id="2597225"/>
    <lineage>
        <taxon>Bacteria</taxon>
        <taxon>Deltaproteobacteria</taxon>
        <taxon>Candidatus Acidulodesulfobacterales</taxon>
        <taxon>Candidatus Acididesulfobacter</taxon>
    </lineage>
</organism>
<dbReference type="EMBL" id="SGBC01000001">
    <property type="protein sequence ID" value="RZD16748.1"/>
    <property type="molecule type" value="Genomic_DNA"/>
</dbReference>
<evidence type="ECO:0000259" key="10">
    <source>
        <dbReference type="Pfam" id="PF02223"/>
    </source>
</evidence>
<evidence type="ECO:0000256" key="2">
    <source>
        <dbReference type="ARBA" id="ARBA00022679"/>
    </source>
</evidence>
<dbReference type="EC" id="2.7.4.9" evidence="8"/>
<evidence type="ECO:0000313" key="12">
    <source>
        <dbReference type="Proteomes" id="UP000316562"/>
    </source>
</evidence>
<accession>A0A519BHJ6</accession>
<evidence type="ECO:0000256" key="9">
    <source>
        <dbReference type="SAM" id="MobiDB-lite"/>
    </source>
</evidence>
<dbReference type="Proteomes" id="UP000316562">
    <property type="component" value="Unassembled WGS sequence"/>
</dbReference>
<keyword evidence="4 8" id="KW-0547">Nucleotide-binding</keyword>
<dbReference type="PANTHER" id="PTHR10344">
    <property type="entry name" value="THYMIDYLATE KINASE"/>
    <property type="match status" value="1"/>
</dbReference>
<evidence type="ECO:0000256" key="1">
    <source>
        <dbReference type="ARBA" id="ARBA00009776"/>
    </source>
</evidence>
<dbReference type="GO" id="GO:0006233">
    <property type="term" value="P:dTDP biosynthetic process"/>
    <property type="evidence" value="ECO:0007669"/>
    <property type="project" value="InterPro"/>
</dbReference>
<dbReference type="GO" id="GO:0005524">
    <property type="term" value="F:ATP binding"/>
    <property type="evidence" value="ECO:0007669"/>
    <property type="project" value="UniProtKB-UniRule"/>
</dbReference>
<proteinExistence type="inferred from homology"/>
<keyword evidence="6 8" id="KW-0067">ATP-binding</keyword>
<comment type="catalytic activity">
    <reaction evidence="7 8">
        <text>dTMP + ATP = dTDP + ADP</text>
        <dbReference type="Rhea" id="RHEA:13517"/>
        <dbReference type="ChEBI" id="CHEBI:30616"/>
        <dbReference type="ChEBI" id="CHEBI:58369"/>
        <dbReference type="ChEBI" id="CHEBI:63528"/>
        <dbReference type="ChEBI" id="CHEBI:456216"/>
        <dbReference type="EC" id="2.7.4.9"/>
    </reaction>
</comment>
<feature type="compositionally biased region" description="Basic and acidic residues" evidence="9">
    <location>
        <begin position="82"/>
        <end position="98"/>
    </location>
</feature>
<evidence type="ECO:0000256" key="3">
    <source>
        <dbReference type="ARBA" id="ARBA00022727"/>
    </source>
</evidence>
<keyword evidence="2 8" id="KW-0808">Transferase</keyword>
<name>A0A519BHJ6_ACIG2</name>
<evidence type="ECO:0000256" key="4">
    <source>
        <dbReference type="ARBA" id="ARBA00022741"/>
    </source>
</evidence>
<feature type="domain" description="Thymidylate kinase-like" evidence="10">
    <location>
        <begin position="13"/>
        <end position="64"/>
    </location>
</feature>
<comment type="caution">
    <text evidence="11">The sequence shown here is derived from an EMBL/GenBank/DDBJ whole genome shotgun (WGS) entry which is preliminary data.</text>
</comment>
<dbReference type="PROSITE" id="PS01331">
    <property type="entry name" value="THYMIDYLATE_KINASE"/>
    <property type="match status" value="1"/>
</dbReference>
<evidence type="ECO:0000313" key="11">
    <source>
        <dbReference type="EMBL" id="RZD16748.1"/>
    </source>
</evidence>
<dbReference type="Pfam" id="PF02223">
    <property type="entry name" value="Thymidylate_kin"/>
    <property type="match status" value="2"/>
</dbReference>
<comment type="function">
    <text evidence="8">Phosphorylation of dTMP to form dTDP in both de novo and salvage pathways of dTTP synthesis.</text>
</comment>
<dbReference type="GO" id="GO:0004798">
    <property type="term" value="F:dTMP kinase activity"/>
    <property type="evidence" value="ECO:0007669"/>
    <property type="project" value="UniProtKB-UniRule"/>
</dbReference>
<dbReference type="GO" id="GO:0006235">
    <property type="term" value="P:dTTP biosynthetic process"/>
    <property type="evidence" value="ECO:0007669"/>
    <property type="project" value="UniProtKB-UniRule"/>
</dbReference>
<evidence type="ECO:0000256" key="6">
    <source>
        <dbReference type="ARBA" id="ARBA00022840"/>
    </source>
</evidence>
<comment type="similarity">
    <text evidence="1 8">Belongs to the thymidylate kinase family.</text>
</comment>